<dbReference type="PROSITE" id="PS50887">
    <property type="entry name" value="GGDEF"/>
    <property type="match status" value="1"/>
</dbReference>
<dbReference type="EMBL" id="JACHFE010000001">
    <property type="protein sequence ID" value="MBB5319640.1"/>
    <property type="molecule type" value="Genomic_DNA"/>
</dbReference>
<evidence type="ECO:0000259" key="5">
    <source>
        <dbReference type="PROSITE" id="PS50887"/>
    </source>
</evidence>
<feature type="domain" description="PAC" evidence="4">
    <location>
        <begin position="541"/>
        <end position="593"/>
    </location>
</feature>
<dbReference type="PROSITE" id="PS50113">
    <property type="entry name" value="PAC"/>
    <property type="match status" value="2"/>
</dbReference>
<dbReference type="Pfam" id="PF13426">
    <property type="entry name" value="PAS_9"/>
    <property type="match status" value="1"/>
</dbReference>
<proteinExistence type="predicted"/>
<dbReference type="SMART" id="SM00086">
    <property type="entry name" value="PAC"/>
    <property type="match status" value="2"/>
</dbReference>
<dbReference type="InterPro" id="IPR035965">
    <property type="entry name" value="PAS-like_dom_sf"/>
</dbReference>
<feature type="signal peptide" evidence="2">
    <location>
        <begin position="1"/>
        <end position="26"/>
    </location>
</feature>
<comment type="caution">
    <text evidence="6">The sequence shown here is derived from an EMBL/GenBank/DDBJ whole genome shotgun (WGS) entry which is preliminary data.</text>
</comment>
<sequence>MMQRLALSWQRALLTLLLTLSPLAHALTAPDGVTLAVLAYRPEALLQRQYEPLVEYLSSASGVPVHLKVLDQEAMTRAVAANGIDFFLTNPSHFLLIRSERSLTGVLATVQRDWKGRSTGSVGGVIFTRANRDDIRELADLRDKRIGSPGVQFLGGYQAPLLELEAAGLDVRRRGRITYLGNHDRVVRAVVAGDVDAGFIRTGVLEELQENTPGLADELRVLNPQRLRGFPFRASTRLYPEWPLVALPHVDNGVVRRVASALFALEPGHPAVRSAGLTGFSPPADYQSVESLARELRLPPYDHAPRVTWLDVLEQYRPWLLAVGVLLFLLLVTSAWLGRQKRQLVREERRLRELVASWPQPMLIIRGRDLVECNRAAVELLRYGSPASLVGKELAAFSHHIQPDGQVSSQKLSNLLLRVEMGDVATTEWVFVRSDASDIWVEMTLAPVYEYGFDSPAVLCSWYDITRRKQAEERMRLAVMVFDNAREAIFVTDEHGVIMDINDAYCRITGRTSGMAIGMPPPLPMDEGSGVLVTARKQGVWSGEFLSRTHDGRRLVLNLTLGAVFDDHSRLTHFVGVFSDITKIKETERKLRAMAHYDALTGLPNRVLFADRLHQSMAQAKRHDYQLGVIYIDLDEFKPVNDAFGHDAGDDLLVEMARRMRTVLREEDTLARLGGDEFAAIAVNVSGEEALESLLSRLLAAVSEPVWVASHSVTVSVSVGYTLYPQPGELDADQLLRQADQAMYQAKRRGRNGYCGFSENLL</sequence>
<evidence type="ECO:0000313" key="7">
    <source>
        <dbReference type="Proteomes" id="UP000591735"/>
    </source>
</evidence>
<dbReference type="InterPro" id="IPR052155">
    <property type="entry name" value="Biofilm_reg_signaling"/>
</dbReference>
<dbReference type="Gene3D" id="3.30.70.270">
    <property type="match status" value="1"/>
</dbReference>
<dbReference type="SUPFAM" id="SSF53850">
    <property type="entry name" value="Periplasmic binding protein-like II"/>
    <property type="match status" value="1"/>
</dbReference>
<protein>
    <submittedName>
        <fullName evidence="6">Diguanylate cyclase (GGDEF)-like protein/PAS domain S-box-containing protein</fullName>
    </submittedName>
</protein>
<dbReference type="InterPro" id="IPR000014">
    <property type="entry name" value="PAS"/>
</dbReference>
<dbReference type="Gene3D" id="3.30.450.20">
    <property type="entry name" value="PAS domain"/>
    <property type="match status" value="2"/>
</dbReference>
<dbReference type="GO" id="GO:0006355">
    <property type="term" value="P:regulation of DNA-templated transcription"/>
    <property type="evidence" value="ECO:0007669"/>
    <property type="project" value="InterPro"/>
</dbReference>
<dbReference type="Pfam" id="PF12974">
    <property type="entry name" value="Phosphonate-bd"/>
    <property type="match status" value="1"/>
</dbReference>
<accession>A0A840U923</accession>
<dbReference type="Proteomes" id="UP000591735">
    <property type="component" value="Unassembled WGS sequence"/>
</dbReference>
<dbReference type="InterPro" id="IPR029787">
    <property type="entry name" value="Nucleotide_cyclase"/>
</dbReference>
<comment type="cofactor">
    <cofactor evidence="1">
        <name>Mg(2+)</name>
        <dbReference type="ChEBI" id="CHEBI:18420"/>
    </cofactor>
</comment>
<dbReference type="SMART" id="SM00091">
    <property type="entry name" value="PAS"/>
    <property type="match status" value="2"/>
</dbReference>
<name>A0A840U923_9GAMM</name>
<dbReference type="InterPro" id="IPR013767">
    <property type="entry name" value="PAS_fold"/>
</dbReference>
<dbReference type="FunFam" id="3.30.70.270:FF:000001">
    <property type="entry name" value="Diguanylate cyclase domain protein"/>
    <property type="match status" value="1"/>
</dbReference>
<dbReference type="InterPro" id="IPR001610">
    <property type="entry name" value="PAC"/>
</dbReference>
<dbReference type="SMART" id="SM00267">
    <property type="entry name" value="GGDEF"/>
    <property type="match status" value="1"/>
</dbReference>
<keyword evidence="7" id="KW-1185">Reference proteome</keyword>
<dbReference type="InterPro" id="IPR000160">
    <property type="entry name" value="GGDEF_dom"/>
</dbReference>
<organism evidence="6 7">
    <name type="scientific">Marinobacter oulmenensis</name>
    <dbReference type="NCBI Taxonomy" id="643747"/>
    <lineage>
        <taxon>Bacteria</taxon>
        <taxon>Pseudomonadati</taxon>
        <taxon>Pseudomonadota</taxon>
        <taxon>Gammaproteobacteria</taxon>
        <taxon>Pseudomonadales</taxon>
        <taxon>Marinobacteraceae</taxon>
        <taxon>Marinobacter</taxon>
    </lineage>
</organism>
<dbReference type="NCBIfam" id="TIGR00229">
    <property type="entry name" value="sensory_box"/>
    <property type="match status" value="2"/>
</dbReference>
<evidence type="ECO:0000256" key="2">
    <source>
        <dbReference type="SAM" id="SignalP"/>
    </source>
</evidence>
<dbReference type="GO" id="GO:0003824">
    <property type="term" value="F:catalytic activity"/>
    <property type="evidence" value="ECO:0007669"/>
    <property type="project" value="UniProtKB-ARBA"/>
</dbReference>
<dbReference type="CDD" id="cd00130">
    <property type="entry name" value="PAS"/>
    <property type="match status" value="2"/>
</dbReference>
<dbReference type="InterPro" id="IPR000700">
    <property type="entry name" value="PAS-assoc_C"/>
</dbReference>
<gene>
    <name evidence="6" type="ORF">HNR38_000108</name>
</gene>
<dbReference type="NCBIfam" id="TIGR00254">
    <property type="entry name" value="GGDEF"/>
    <property type="match status" value="1"/>
</dbReference>
<dbReference type="SUPFAM" id="SSF55073">
    <property type="entry name" value="Nucleotide cyclase"/>
    <property type="match status" value="1"/>
</dbReference>
<dbReference type="InterPro" id="IPR043128">
    <property type="entry name" value="Rev_trsase/Diguanyl_cyclase"/>
</dbReference>
<feature type="chain" id="PRO_5032620413" evidence="2">
    <location>
        <begin position="27"/>
        <end position="762"/>
    </location>
</feature>
<reference evidence="6 7" key="1">
    <citation type="submission" date="2020-08" db="EMBL/GenBank/DDBJ databases">
        <title>Genomic Encyclopedia of Type Strains, Phase IV (KMG-IV): sequencing the most valuable type-strain genomes for metagenomic binning, comparative biology and taxonomic classification.</title>
        <authorList>
            <person name="Goeker M."/>
        </authorList>
    </citation>
    <scope>NUCLEOTIDE SEQUENCE [LARGE SCALE GENOMIC DNA]</scope>
    <source>
        <strain evidence="6 7">DSM 22359</strain>
    </source>
</reference>
<feature type="domain" description="PAC" evidence="4">
    <location>
        <begin position="425"/>
        <end position="477"/>
    </location>
</feature>
<evidence type="ECO:0000259" key="3">
    <source>
        <dbReference type="PROSITE" id="PS50112"/>
    </source>
</evidence>
<feature type="domain" description="GGDEF" evidence="5">
    <location>
        <begin position="625"/>
        <end position="759"/>
    </location>
</feature>
<dbReference type="Pfam" id="PF00989">
    <property type="entry name" value="PAS"/>
    <property type="match status" value="1"/>
</dbReference>
<dbReference type="CDD" id="cd01949">
    <property type="entry name" value="GGDEF"/>
    <property type="match status" value="1"/>
</dbReference>
<feature type="domain" description="PAS" evidence="3">
    <location>
        <begin position="474"/>
        <end position="518"/>
    </location>
</feature>
<dbReference type="SUPFAM" id="SSF55785">
    <property type="entry name" value="PYP-like sensor domain (PAS domain)"/>
    <property type="match status" value="2"/>
</dbReference>
<keyword evidence="2" id="KW-0732">Signal</keyword>
<dbReference type="PANTHER" id="PTHR44757:SF2">
    <property type="entry name" value="BIOFILM ARCHITECTURE MAINTENANCE PROTEIN MBAA"/>
    <property type="match status" value="1"/>
</dbReference>
<evidence type="ECO:0000313" key="6">
    <source>
        <dbReference type="EMBL" id="MBB5319640.1"/>
    </source>
</evidence>
<dbReference type="PROSITE" id="PS50112">
    <property type="entry name" value="PAS"/>
    <property type="match status" value="1"/>
</dbReference>
<dbReference type="Gene3D" id="3.40.190.10">
    <property type="entry name" value="Periplasmic binding protein-like II"/>
    <property type="match status" value="2"/>
</dbReference>
<dbReference type="AlphaFoldDB" id="A0A840U923"/>
<evidence type="ECO:0000259" key="4">
    <source>
        <dbReference type="PROSITE" id="PS50113"/>
    </source>
</evidence>
<dbReference type="RefSeq" id="WP_246362250.1">
    <property type="nucleotide sequence ID" value="NZ_JACHFE010000001.1"/>
</dbReference>
<evidence type="ECO:0000256" key="1">
    <source>
        <dbReference type="ARBA" id="ARBA00001946"/>
    </source>
</evidence>
<dbReference type="Pfam" id="PF00990">
    <property type="entry name" value="GGDEF"/>
    <property type="match status" value="1"/>
</dbReference>
<dbReference type="PANTHER" id="PTHR44757">
    <property type="entry name" value="DIGUANYLATE CYCLASE DGCP"/>
    <property type="match status" value="1"/>
</dbReference>